<dbReference type="AlphaFoldDB" id="A0A165DB52"/>
<feature type="region of interest" description="Disordered" evidence="1">
    <location>
        <begin position="280"/>
        <end position="343"/>
    </location>
</feature>
<reference evidence="3 4" key="1">
    <citation type="journal article" date="2016" name="Mol. Biol. Evol.">
        <title>Comparative Genomics of Early-Diverging Mushroom-Forming Fungi Provides Insights into the Origins of Lignocellulose Decay Capabilities.</title>
        <authorList>
            <person name="Nagy L.G."/>
            <person name="Riley R."/>
            <person name="Tritt A."/>
            <person name="Adam C."/>
            <person name="Daum C."/>
            <person name="Floudas D."/>
            <person name="Sun H."/>
            <person name="Yadav J.S."/>
            <person name="Pangilinan J."/>
            <person name="Larsson K.H."/>
            <person name="Matsuura K."/>
            <person name="Barry K."/>
            <person name="Labutti K."/>
            <person name="Kuo R."/>
            <person name="Ohm R.A."/>
            <person name="Bhattacharya S.S."/>
            <person name="Shirouzu T."/>
            <person name="Yoshinaga Y."/>
            <person name="Martin F.M."/>
            <person name="Grigoriev I.V."/>
            <person name="Hibbett D.S."/>
        </authorList>
    </citation>
    <scope>NUCLEOTIDE SEQUENCE [LARGE SCALE GENOMIC DNA]</scope>
    <source>
        <strain evidence="3 4">HHB12733</strain>
    </source>
</reference>
<feature type="region of interest" description="Disordered" evidence="1">
    <location>
        <begin position="48"/>
        <end position="229"/>
    </location>
</feature>
<dbReference type="InterPro" id="IPR045341">
    <property type="entry name" value="DUF6532"/>
</dbReference>
<dbReference type="Pfam" id="PF20149">
    <property type="entry name" value="DUF6532"/>
    <property type="match status" value="1"/>
</dbReference>
<evidence type="ECO:0000256" key="1">
    <source>
        <dbReference type="SAM" id="MobiDB-lite"/>
    </source>
</evidence>
<feature type="compositionally biased region" description="Polar residues" evidence="1">
    <location>
        <begin position="308"/>
        <end position="317"/>
    </location>
</feature>
<organism evidence="3 4">
    <name type="scientific">Calocera cornea HHB12733</name>
    <dbReference type="NCBI Taxonomy" id="1353952"/>
    <lineage>
        <taxon>Eukaryota</taxon>
        <taxon>Fungi</taxon>
        <taxon>Dikarya</taxon>
        <taxon>Basidiomycota</taxon>
        <taxon>Agaricomycotina</taxon>
        <taxon>Dacrymycetes</taxon>
        <taxon>Dacrymycetales</taxon>
        <taxon>Dacrymycetaceae</taxon>
        <taxon>Calocera</taxon>
    </lineage>
</organism>
<feature type="compositionally biased region" description="Low complexity" evidence="1">
    <location>
        <begin position="283"/>
        <end position="307"/>
    </location>
</feature>
<evidence type="ECO:0000313" key="3">
    <source>
        <dbReference type="EMBL" id="KZT52432.1"/>
    </source>
</evidence>
<gene>
    <name evidence="3" type="ORF">CALCODRAFT_531143</name>
</gene>
<feature type="compositionally biased region" description="Basic and acidic residues" evidence="1">
    <location>
        <begin position="144"/>
        <end position="156"/>
    </location>
</feature>
<feature type="domain" description="DUF6532" evidence="2">
    <location>
        <begin position="355"/>
        <end position="561"/>
    </location>
</feature>
<accession>A0A165DB52</accession>
<dbReference type="Proteomes" id="UP000076842">
    <property type="component" value="Unassembled WGS sequence"/>
</dbReference>
<evidence type="ECO:0000313" key="4">
    <source>
        <dbReference type="Proteomes" id="UP000076842"/>
    </source>
</evidence>
<keyword evidence="4" id="KW-1185">Reference proteome</keyword>
<proteinExistence type="predicted"/>
<protein>
    <recommendedName>
        <fullName evidence="2">DUF6532 domain-containing protein</fullName>
    </recommendedName>
</protein>
<feature type="compositionally biased region" description="Low complexity" evidence="1">
    <location>
        <begin position="83"/>
        <end position="103"/>
    </location>
</feature>
<name>A0A165DB52_9BASI</name>
<evidence type="ECO:0000259" key="2">
    <source>
        <dbReference type="Pfam" id="PF20149"/>
    </source>
</evidence>
<dbReference type="EMBL" id="KV424066">
    <property type="protein sequence ID" value="KZT52432.1"/>
    <property type="molecule type" value="Genomic_DNA"/>
</dbReference>
<dbReference type="InParanoid" id="A0A165DB52"/>
<sequence>MTTSMGRGVHQWRIVVGALARTEGYSGTNGSRGKNQWQAVQWLRIPAHKTEGTREPSLFRPTTTIPIPVDMTGGTEKSEDQLQAATIAATATQTNPPTQSNTNDANLTAQSTNKDDQSTKATQKGPVVKDQDRMTRLFSAFKQTDQKAHKGTKDTTDDGESDGLSKAVKRQGPLTSDVGYDSDDADSPEPVKGLRTKKRILSESDEEIEVTTKKRRTETTKRQPAHGEGLRPAGLAMLEDGSYVMVYDRTLPAVPIPPIVKSEPVEIEILSSGGEEADVFSIPKKTAPAATPRPKASSSSTSKTTAPGTRQTVSTTKDALPVVTATSTALGGRHTKKDRSEPDVSRLEQSILRLAIPFWKLHQGTLQLFPPHSEAVEWAETAMNAAVEQLVKRGGTDAAKNIKRLQEKREQEILKEIRSHSDELLANIIDAAKAKVPVYMQHLFEGKATTVAWRVRRLLHDLNFIYDGYDWEDDQRKIPKAAFLSPIMVAVMGVIWKRPMQLCGETEGAMFDKMPLHMIAVTCLGIWIYLKSWWTGVPTDVSEVLDEIDIPKVYERIVDHILKYENDTPDACEAMQRELTRRVR</sequence>